<reference evidence="2" key="1">
    <citation type="journal article" date="2019" name="Int. J. Syst. Evol. Microbiol.">
        <title>The Global Catalogue of Microorganisms (GCM) 10K type strain sequencing project: providing services to taxonomists for standard genome sequencing and annotation.</title>
        <authorList>
            <consortium name="The Broad Institute Genomics Platform"/>
            <consortium name="The Broad Institute Genome Sequencing Center for Infectious Disease"/>
            <person name="Wu L."/>
            <person name="Ma J."/>
        </authorList>
    </citation>
    <scope>NUCLEOTIDE SEQUENCE [LARGE SCALE GENOMIC DNA]</scope>
    <source>
        <strain evidence="2">JCM 18077</strain>
    </source>
</reference>
<evidence type="ECO:0000313" key="2">
    <source>
        <dbReference type="Proteomes" id="UP001500822"/>
    </source>
</evidence>
<evidence type="ECO:0000313" key="1">
    <source>
        <dbReference type="EMBL" id="GAA4748620.1"/>
    </source>
</evidence>
<evidence type="ECO:0008006" key="3">
    <source>
        <dbReference type="Google" id="ProtNLM"/>
    </source>
</evidence>
<protein>
    <recommendedName>
        <fullName evidence="3">Transcriptional regulator, AbiEi antitoxin, Type IV TA system</fullName>
    </recommendedName>
</protein>
<organism evidence="1 2">
    <name type="scientific">Gordonia alkaliphila</name>
    <dbReference type="NCBI Taxonomy" id="1053547"/>
    <lineage>
        <taxon>Bacteria</taxon>
        <taxon>Bacillati</taxon>
        <taxon>Actinomycetota</taxon>
        <taxon>Actinomycetes</taxon>
        <taxon>Mycobacteriales</taxon>
        <taxon>Gordoniaceae</taxon>
        <taxon>Gordonia</taxon>
    </lineage>
</organism>
<dbReference type="RefSeq" id="WP_246994876.1">
    <property type="nucleotide sequence ID" value="NZ_BAABIE010000007.1"/>
</dbReference>
<proteinExistence type="predicted"/>
<dbReference type="Proteomes" id="UP001500822">
    <property type="component" value="Unassembled WGS sequence"/>
</dbReference>
<keyword evidence="2" id="KW-1185">Reference proteome</keyword>
<name>A0ABP8Z775_9ACTN</name>
<comment type="caution">
    <text evidence="1">The sequence shown here is derived from an EMBL/GenBank/DDBJ whole genome shotgun (WGS) entry which is preliminary data.</text>
</comment>
<gene>
    <name evidence="1" type="ORF">GCM10023217_18510</name>
</gene>
<dbReference type="EMBL" id="BAABIE010000007">
    <property type="protein sequence ID" value="GAA4748620.1"/>
    <property type="molecule type" value="Genomic_DNA"/>
</dbReference>
<accession>A0ABP8Z775</accession>
<sequence length="308" mass="34140">MDLPHDSNGLIRRTRALDLGFTDEDIADLLADETLLRVVRGVYVAADLAPLRTRTADLYRLRCLAIATGPTRCGVLSHQSAAAVLGLELLEPDRTRVHLTTGLGQGGMTSPKRHTHCTPLDDTAVQRDGVLLTNVVRTAVDVAVGGTFAQALTVFDSALRIGTPRDELATVLTHRRRRGIARARVALAMADGRAANPGESWSRAQMIEAGLPLPVLQRRVLLDDDLGEAFPDFSWDDVLAGEFDGEAKYHDYLREGETEADVVLKEKNRENGLRDLGFDVVRWDWPDLRADRMIPRVTRRMYRCGLLR</sequence>